<dbReference type="Proteomes" id="UP001174909">
    <property type="component" value="Unassembled WGS sequence"/>
</dbReference>
<dbReference type="AlphaFoldDB" id="A0AA35TYB9"/>
<gene>
    <name evidence="1" type="ORF">GBAR_LOCUS30525</name>
</gene>
<proteinExistence type="predicted"/>
<accession>A0AA35TYB9</accession>
<evidence type="ECO:0000313" key="2">
    <source>
        <dbReference type="Proteomes" id="UP001174909"/>
    </source>
</evidence>
<name>A0AA35TYB9_GEOBA</name>
<organism evidence="1 2">
    <name type="scientific">Geodia barretti</name>
    <name type="common">Barrett's horny sponge</name>
    <dbReference type="NCBI Taxonomy" id="519541"/>
    <lineage>
        <taxon>Eukaryota</taxon>
        <taxon>Metazoa</taxon>
        <taxon>Porifera</taxon>
        <taxon>Demospongiae</taxon>
        <taxon>Heteroscleromorpha</taxon>
        <taxon>Tetractinellida</taxon>
        <taxon>Astrophorina</taxon>
        <taxon>Geodiidae</taxon>
        <taxon>Geodia</taxon>
    </lineage>
</organism>
<reference evidence="1" key="1">
    <citation type="submission" date="2023-03" db="EMBL/GenBank/DDBJ databases">
        <authorList>
            <person name="Steffen K."/>
            <person name="Cardenas P."/>
        </authorList>
    </citation>
    <scope>NUCLEOTIDE SEQUENCE</scope>
</reference>
<protein>
    <submittedName>
        <fullName evidence="1">Uncharacterized protein</fullName>
    </submittedName>
</protein>
<sequence length="119" mass="13236">ALSHTRRAPVSERRESYSSGLSVRIVSRSFGVCGTERGLRCFNRTSLPTSSISFAPTPAPSNACGTTESCKFAGLSVSQCSWFDYFLWNMDHERFPMYAREEAREYIDEMVGNTSGSSL</sequence>
<comment type="caution">
    <text evidence="1">The sequence shown here is derived from an EMBL/GenBank/DDBJ whole genome shotgun (WGS) entry which is preliminary data.</text>
</comment>
<dbReference type="EMBL" id="CASHTH010004317">
    <property type="protein sequence ID" value="CAI8056029.1"/>
    <property type="molecule type" value="Genomic_DNA"/>
</dbReference>
<keyword evidence="2" id="KW-1185">Reference proteome</keyword>
<feature type="non-terminal residue" evidence="1">
    <location>
        <position position="119"/>
    </location>
</feature>
<evidence type="ECO:0000313" key="1">
    <source>
        <dbReference type="EMBL" id="CAI8056029.1"/>
    </source>
</evidence>